<proteinExistence type="predicted"/>
<organism evidence="1 2">
    <name type="scientific">Candidatus Yanofskybacteria bacterium RIFCSPHIGHO2_01_FULL_41_53</name>
    <dbReference type="NCBI Taxonomy" id="1802663"/>
    <lineage>
        <taxon>Bacteria</taxon>
        <taxon>Candidatus Yanofskyibacteriota</taxon>
    </lineage>
</organism>
<sequence length="95" mass="10904">MLKSLEKKFENKKNAIKISEDRTGQIKYILQNFLKEKFGDKLKGISIGISYNSKNNSLVVNTISKVLANEIAVRLSEFNDFLKKNDIRLSKIIVK</sequence>
<dbReference type="AlphaFoldDB" id="A0A1F8EHU3"/>
<evidence type="ECO:0000313" key="1">
    <source>
        <dbReference type="EMBL" id="OGM99628.1"/>
    </source>
</evidence>
<protein>
    <recommendedName>
        <fullName evidence="3">DUF721 domain-containing protein</fullName>
    </recommendedName>
</protein>
<evidence type="ECO:0008006" key="3">
    <source>
        <dbReference type="Google" id="ProtNLM"/>
    </source>
</evidence>
<gene>
    <name evidence="1" type="ORF">A2650_02590</name>
</gene>
<reference evidence="1 2" key="1">
    <citation type="journal article" date="2016" name="Nat. Commun.">
        <title>Thousands of microbial genomes shed light on interconnected biogeochemical processes in an aquifer system.</title>
        <authorList>
            <person name="Anantharaman K."/>
            <person name="Brown C.T."/>
            <person name="Hug L.A."/>
            <person name="Sharon I."/>
            <person name="Castelle C.J."/>
            <person name="Probst A.J."/>
            <person name="Thomas B.C."/>
            <person name="Singh A."/>
            <person name="Wilkins M.J."/>
            <person name="Karaoz U."/>
            <person name="Brodie E.L."/>
            <person name="Williams K.H."/>
            <person name="Hubbard S.S."/>
            <person name="Banfield J.F."/>
        </authorList>
    </citation>
    <scope>NUCLEOTIDE SEQUENCE [LARGE SCALE GENOMIC DNA]</scope>
</reference>
<accession>A0A1F8EHU3</accession>
<dbReference type="EMBL" id="MGJD01000039">
    <property type="protein sequence ID" value="OGM99628.1"/>
    <property type="molecule type" value="Genomic_DNA"/>
</dbReference>
<name>A0A1F8EHU3_9BACT</name>
<evidence type="ECO:0000313" key="2">
    <source>
        <dbReference type="Proteomes" id="UP000177117"/>
    </source>
</evidence>
<comment type="caution">
    <text evidence="1">The sequence shown here is derived from an EMBL/GenBank/DDBJ whole genome shotgun (WGS) entry which is preliminary data.</text>
</comment>
<dbReference type="Proteomes" id="UP000177117">
    <property type="component" value="Unassembled WGS sequence"/>
</dbReference>